<feature type="domain" description="C-type lectin" evidence="2">
    <location>
        <begin position="667"/>
        <end position="704"/>
    </location>
</feature>
<name>A0ABQ9GIX5_9NEOP</name>
<evidence type="ECO:0000313" key="4">
    <source>
        <dbReference type="Proteomes" id="UP001159363"/>
    </source>
</evidence>
<keyword evidence="1" id="KW-0067">ATP-binding</keyword>
<dbReference type="CDD" id="cd00037">
    <property type="entry name" value="CLECT"/>
    <property type="match status" value="1"/>
</dbReference>
<reference evidence="3 4" key="1">
    <citation type="submission" date="2023-02" db="EMBL/GenBank/DDBJ databases">
        <title>LHISI_Scaffold_Assembly.</title>
        <authorList>
            <person name="Stuart O.P."/>
            <person name="Cleave R."/>
            <person name="Magrath M.J.L."/>
            <person name="Mikheyev A.S."/>
        </authorList>
    </citation>
    <scope>NUCLEOTIDE SEQUENCE [LARGE SCALE GENOMIC DNA]</scope>
    <source>
        <strain evidence="3">Daus_M_001</strain>
        <tissue evidence="3">Leg muscle</tissue>
    </source>
</reference>
<accession>A0ABQ9GIX5</accession>
<dbReference type="Pfam" id="PF21530">
    <property type="entry name" value="Pif1_2B_dom"/>
    <property type="match status" value="1"/>
</dbReference>
<dbReference type="InterPro" id="IPR027417">
    <property type="entry name" value="P-loop_NTPase"/>
</dbReference>
<keyword evidence="1" id="KW-0227">DNA damage</keyword>
<dbReference type="PROSITE" id="PS50041">
    <property type="entry name" value="C_TYPE_LECTIN_2"/>
    <property type="match status" value="1"/>
</dbReference>
<organism evidence="3 4">
    <name type="scientific">Dryococelus australis</name>
    <dbReference type="NCBI Taxonomy" id="614101"/>
    <lineage>
        <taxon>Eukaryota</taxon>
        <taxon>Metazoa</taxon>
        <taxon>Ecdysozoa</taxon>
        <taxon>Arthropoda</taxon>
        <taxon>Hexapoda</taxon>
        <taxon>Insecta</taxon>
        <taxon>Pterygota</taxon>
        <taxon>Neoptera</taxon>
        <taxon>Polyneoptera</taxon>
        <taxon>Phasmatodea</taxon>
        <taxon>Verophasmatodea</taxon>
        <taxon>Anareolatae</taxon>
        <taxon>Phasmatidae</taxon>
        <taxon>Eurycanthinae</taxon>
        <taxon>Dryococelus</taxon>
    </lineage>
</organism>
<dbReference type="InterPro" id="IPR049163">
    <property type="entry name" value="Pif1-like_2B_dom"/>
</dbReference>
<evidence type="ECO:0000256" key="1">
    <source>
        <dbReference type="RuleBase" id="RU363044"/>
    </source>
</evidence>
<dbReference type="InterPro" id="IPR016187">
    <property type="entry name" value="CTDL_fold"/>
</dbReference>
<dbReference type="Proteomes" id="UP001159363">
    <property type="component" value="Chromosome 11"/>
</dbReference>
<dbReference type="SUPFAM" id="SSF56436">
    <property type="entry name" value="C-type lectin-like"/>
    <property type="match status" value="2"/>
</dbReference>
<comment type="caution">
    <text evidence="3">The sequence shown here is derived from an EMBL/GenBank/DDBJ whole genome shotgun (WGS) entry which is preliminary data.</text>
</comment>
<gene>
    <name evidence="3" type="ORF">PR048_028319</name>
</gene>
<proteinExistence type="inferred from homology"/>
<dbReference type="InterPro" id="IPR001304">
    <property type="entry name" value="C-type_lectin-like"/>
</dbReference>
<comment type="similarity">
    <text evidence="1">Belongs to the helicase family.</text>
</comment>
<evidence type="ECO:0000259" key="2">
    <source>
        <dbReference type="PROSITE" id="PS50041"/>
    </source>
</evidence>
<dbReference type="Gene3D" id="3.10.100.10">
    <property type="entry name" value="Mannose-Binding Protein A, subunit A"/>
    <property type="match status" value="2"/>
</dbReference>
<dbReference type="SUPFAM" id="SSF52540">
    <property type="entry name" value="P-loop containing nucleoside triphosphate hydrolases"/>
    <property type="match status" value="1"/>
</dbReference>
<keyword evidence="1" id="KW-0347">Helicase</keyword>
<protein>
    <recommendedName>
        <fullName evidence="1">ATP-dependent DNA helicase</fullName>
        <ecNumber evidence="1">5.6.2.3</ecNumber>
    </recommendedName>
</protein>
<keyword evidence="1" id="KW-0234">DNA repair</keyword>
<keyword evidence="4" id="KW-1185">Reference proteome</keyword>
<keyword evidence="1" id="KW-0233">DNA recombination</keyword>
<dbReference type="PANTHER" id="PTHR10492">
    <property type="match status" value="1"/>
</dbReference>
<comment type="catalytic activity">
    <reaction evidence="1">
        <text>ATP + H2O = ADP + phosphate + H(+)</text>
        <dbReference type="Rhea" id="RHEA:13065"/>
        <dbReference type="ChEBI" id="CHEBI:15377"/>
        <dbReference type="ChEBI" id="CHEBI:15378"/>
        <dbReference type="ChEBI" id="CHEBI:30616"/>
        <dbReference type="ChEBI" id="CHEBI:43474"/>
        <dbReference type="ChEBI" id="CHEBI:456216"/>
        <dbReference type="EC" id="5.6.2.3"/>
    </reaction>
</comment>
<evidence type="ECO:0000313" key="3">
    <source>
        <dbReference type="EMBL" id="KAJ8871979.1"/>
    </source>
</evidence>
<keyword evidence="1" id="KW-0547">Nucleotide-binding</keyword>
<dbReference type="EMBL" id="JARBHB010000012">
    <property type="protein sequence ID" value="KAJ8871979.1"/>
    <property type="molecule type" value="Genomic_DNA"/>
</dbReference>
<comment type="cofactor">
    <cofactor evidence="1">
        <name>Mg(2+)</name>
        <dbReference type="ChEBI" id="CHEBI:18420"/>
    </cofactor>
</comment>
<dbReference type="PANTHER" id="PTHR10492:SF57">
    <property type="entry name" value="ATP-DEPENDENT DNA HELICASE"/>
    <property type="match status" value="1"/>
</dbReference>
<keyword evidence="1" id="KW-0378">Hydrolase</keyword>
<dbReference type="EC" id="5.6.2.3" evidence="1"/>
<sequence>MPQAFAQLDEFERGRNVGLLRGRLQVLANCSPLEPFCLHYEPLLHAAGTRTTSVRNSVIMRQAGRIPQASLLTIQGQTAPVRDTPVSSSTISVLLAERNLSSQRTCDIYHQDVRVTEHIPGPGLQTDRLHCVADEGSSYRLDEADEALLVSEARPDVGYVSYSGTVSLKLHGHPLDWQFAQIVCEREGATLAVVDTPDKVKALQDLLHGNPEVLRASVLGQQVLVGINDVRLEGFFETSKGAPIENWSEVKAGDTLACMYTVHGSNFLRPMSFHELKAVNGEEKATYREEAVFAILIRPSGLSKPLQLWHKYKEALSEDIFNRFQGIHQADNDLIFKEVLKLIENKIISIAGITPKRVEELSNDVIRKRDYDTTASEVHVNEMEPRLLLQQTEIFHQILSPQLREDRNIALAVASSNSAVTMLSGELTAHSVFKLPLNFETEETSTCNIIKSSNRDALFQQCRLTALNRSLQDIRDNRALMGCVVVLLTGDFLQTLSVIERGTLADEVNTCFKASPLWTTVETLHLITNMRVQLYNDLESGAYAPGDATTYCSIDTVMSTNDSTTYPVEILNSLELSGESYHKLELKIGVPVLLLRNLDAPRLCNGTRLRITELGGSIVIATILTGAAKGKPSRRKSLDIQIVAQLEAQVPGHSDCAEFRPWNNTVWLPNEPDNAAPGEDCVTFHVIGRIRDVPCYYELPYVCERDDP</sequence>
<dbReference type="InterPro" id="IPR016186">
    <property type="entry name" value="C-type_lectin-like/link_sf"/>
</dbReference>
<dbReference type="InterPro" id="IPR010285">
    <property type="entry name" value="DNA_helicase_pif1-like_DEAD"/>
</dbReference>
<dbReference type="Pfam" id="PF05970">
    <property type="entry name" value="PIF1"/>
    <property type="match status" value="1"/>
</dbReference>